<dbReference type="EMBL" id="CAJNJA010019864">
    <property type="protein sequence ID" value="CAE7451501.1"/>
    <property type="molecule type" value="Genomic_DNA"/>
</dbReference>
<sequence>MIMAEDHHHQLAGAEAPPSDSDSDRARRWPLIDVYENGNRECYWANFGWNYWQSIQAAHRHLTADRRRVWSEWEYRATHERSSLPTAKNHELRHTRIIAFPLVEALAPQADRPASAAIDLPALQAAVSQALPPALAMQAKAAERFAHIDVSHLASAHRHLNRILLEEATAAFPKRPPEDNRVSARPEFRLSARHVWHLYHALKRPRVSTAYAVFAQWRLAAQFARASKALRRQSRVLQRHFYESQVDQAEQAANQGDQRSLYLIVRRLSPKTRQSARRLRGDDGRLLSCQEELQHITAYGNKTFAAKPDDHPISPLLQPVHIADEELQAELDKLGLAKAVPGHIAPTAVWRQCSAEVSQVLGKALRAHLQPGHTGHLDEDWKNCYMVWIPKPNKPAGDVASLRPIGLSSPASKALAGSLRHHLLRGLEPVMQFLPQFAYARHRGTADALLRAHSHFEAVTQLIVDTQCTRFQKQAGRSSRLCAGGLSLSLDLSKAFDGVNRAHIYRSMEQQGVPPEVITIIQHLHHRAQYVYQAGPHRGSTVTTNGIKQGCVIAPYLWNYFSLAFLLLLRDKRSPEWIQATLSLFADDVWGSWLIRQPADLDQAVADVSLILETLETLDMTINYGKTAILLRLVGRAASQQRHAHTFMKAGQLHLRVWVHGRECSIPIKEQHEYLGTIVTYRHRHQRNMQHRIRASTAKYQGLRKLLNGSHHLSERHRLRLWQACVCTSAFYAQHVVGVTAGSLHTLTTVLTKHLRAILRIPAHLTHISTGDVWKRANVPMPGWTVQYALQQMLAKLTSRAVSAPDITTDPSAIAHLQQQAERLEPILLDVAAGLTATPTPEPAVSCPFCQEVFLTENAMRVHCGIKHESVCQLVSFVTVSSGVGLILSLILRR</sequence>
<protein>
    <submittedName>
        <fullName evidence="4">Pol protein</fullName>
    </submittedName>
</protein>
<keyword evidence="2" id="KW-0472">Membrane</keyword>
<evidence type="ECO:0000256" key="1">
    <source>
        <dbReference type="SAM" id="MobiDB-lite"/>
    </source>
</evidence>
<evidence type="ECO:0000259" key="3">
    <source>
        <dbReference type="PROSITE" id="PS50878"/>
    </source>
</evidence>
<dbReference type="AlphaFoldDB" id="A0A812RPY7"/>
<dbReference type="InterPro" id="IPR000477">
    <property type="entry name" value="RT_dom"/>
</dbReference>
<accession>A0A812RPY7</accession>
<organism evidence="4 5">
    <name type="scientific">Symbiodinium necroappetens</name>
    <dbReference type="NCBI Taxonomy" id="1628268"/>
    <lineage>
        <taxon>Eukaryota</taxon>
        <taxon>Sar</taxon>
        <taxon>Alveolata</taxon>
        <taxon>Dinophyceae</taxon>
        <taxon>Suessiales</taxon>
        <taxon>Symbiodiniaceae</taxon>
        <taxon>Symbiodinium</taxon>
    </lineage>
</organism>
<feature type="non-terminal residue" evidence="4">
    <location>
        <position position="894"/>
    </location>
</feature>
<feature type="region of interest" description="Disordered" evidence="1">
    <location>
        <begin position="1"/>
        <end position="24"/>
    </location>
</feature>
<proteinExistence type="predicted"/>
<comment type="caution">
    <text evidence="4">The sequence shown here is derived from an EMBL/GenBank/DDBJ whole genome shotgun (WGS) entry which is preliminary data.</text>
</comment>
<feature type="domain" description="Reverse transcriptase" evidence="3">
    <location>
        <begin position="370"/>
        <end position="679"/>
    </location>
</feature>
<dbReference type="Pfam" id="PF00078">
    <property type="entry name" value="RVT_1"/>
    <property type="match status" value="1"/>
</dbReference>
<keyword evidence="2" id="KW-0812">Transmembrane</keyword>
<dbReference type="Proteomes" id="UP000601435">
    <property type="component" value="Unassembled WGS sequence"/>
</dbReference>
<dbReference type="PROSITE" id="PS50878">
    <property type="entry name" value="RT_POL"/>
    <property type="match status" value="1"/>
</dbReference>
<name>A0A812RPY7_9DINO</name>
<gene>
    <name evidence="4" type="primary">Pol</name>
    <name evidence="4" type="ORF">SNEC2469_LOCUS12520</name>
</gene>
<keyword evidence="5" id="KW-1185">Reference proteome</keyword>
<feature type="transmembrane region" description="Helical" evidence="2">
    <location>
        <begin position="874"/>
        <end position="892"/>
    </location>
</feature>
<dbReference type="OrthoDB" id="415652at2759"/>
<dbReference type="PANTHER" id="PTHR19446">
    <property type="entry name" value="REVERSE TRANSCRIPTASES"/>
    <property type="match status" value="1"/>
</dbReference>
<evidence type="ECO:0000313" key="4">
    <source>
        <dbReference type="EMBL" id="CAE7451501.1"/>
    </source>
</evidence>
<reference evidence="4" key="1">
    <citation type="submission" date="2021-02" db="EMBL/GenBank/DDBJ databases">
        <authorList>
            <person name="Dougan E. K."/>
            <person name="Rhodes N."/>
            <person name="Thang M."/>
            <person name="Chan C."/>
        </authorList>
    </citation>
    <scope>NUCLEOTIDE SEQUENCE</scope>
</reference>
<evidence type="ECO:0000256" key="2">
    <source>
        <dbReference type="SAM" id="Phobius"/>
    </source>
</evidence>
<keyword evidence="2" id="KW-1133">Transmembrane helix</keyword>
<evidence type="ECO:0000313" key="5">
    <source>
        <dbReference type="Proteomes" id="UP000601435"/>
    </source>
</evidence>